<feature type="compositionally biased region" description="Low complexity" evidence="8">
    <location>
        <begin position="462"/>
        <end position="471"/>
    </location>
</feature>
<sequence>MSKHNKPKPLHHYSYNIDQYQKNKSFFLLGLNNKGTVLIKITEKNFCIDNLIKEPTKQQKDQLVRDAEKKALENYKKQLLIKNKNSGKFSQEQNLADLKINEKQILEEIKNSQEFTEKIRRIKWFYKKRYFLFSLFDQGCQLDEESWYSVVAEPISEYIAKRNKCNFVLDAFSGVGGLSIQFAKYSQNVWSNDIDREKIKMLKNNSKIYKVDDKITLFNEDFLQFRDDFEADIVILCPQWGGVFYTDGLYCLQKNIKPDFLQVLIKGLKISNNLILQLPKNINILEFISLISEALDQVDRPMYTMKVEIQIISLNNNPNQIVIYFGNSAQISQYQEILKIKEIFQNEYSVDDIKKELDSGNAHEIYKKIEQKLINQIKKQNINHTYQKLIDIQSEQKDFLENTEKIKKLYHFQGAVYTNEQDYIQAQQKHRQEIQRLKRQRNRQNRKSKSKQEIEDIIKQQNEQKLNQLEQQQEDDDDQEEQKKEDSQESIQNSSNDILQQSIEIN</sequence>
<comment type="caution">
    <text evidence="9">The sequence shown here is derived from an EMBL/GenBank/DDBJ whole genome shotgun (WGS) entry which is preliminary data.</text>
</comment>
<evidence type="ECO:0000256" key="6">
    <source>
        <dbReference type="ARBA" id="ARBA00049075"/>
    </source>
</evidence>
<evidence type="ECO:0000256" key="2">
    <source>
        <dbReference type="ARBA" id="ARBA00025783"/>
    </source>
</evidence>
<keyword evidence="10" id="KW-1185">Reference proteome</keyword>
<accession>A0A0V0QYQ4</accession>
<feature type="region of interest" description="Disordered" evidence="8">
    <location>
        <begin position="462"/>
        <end position="506"/>
    </location>
</feature>
<comment type="similarity">
    <text evidence="2">Belongs to the methyltransferase superfamily. Trimethylguanosine synthase family.</text>
</comment>
<gene>
    <name evidence="9" type="ORF">PPERSA_03236</name>
</gene>
<evidence type="ECO:0000313" key="10">
    <source>
        <dbReference type="Proteomes" id="UP000054937"/>
    </source>
</evidence>
<comment type="catalytic activity">
    <reaction evidence="5">
        <text>a 5'-end (N(2),N(7)-dimethyl 5'-triphosphoguanosine)-ribonucleoside in snRNA + S-adenosyl-L-methionine = a 5'-end (N(2),N(2),N(7)-trimethyl 5'-triphosphoguanosine)-ribonucleoside in snRNA + S-adenosyl-L-homocysteine + H(+)</text>
        <dbReference type="Rhea" id="RHEA:78479"/>
        <dbReference type="Rhea" id="RHEA-COMP:19087"/>
        <dbReference type="Rhea" id="RHEA-COMP:19089"/>
        <dbReference type="ChEBI" id="CHEBI:15378"/>
        <dbReference type="ChEBI" id="CHEBI:57856"/>
        <dbReference type="ChEBI" id="CHEBI:59789"/>
        <dbReference type="ChEBI" id="CHEBI:167623"/>
        <dbReference type="ChEBI" id="CHEBI:172880"/>
    </reaction>
    <physiologicalReaction direction="left-to-right" evidence="5">
        <dbReference type="Rhea" id="RHEA:78480"/>
    </physiologicalReaction>
</comment>
<dbReference type="SUPFAM" id="SSF53335">
    <property type="entry name" value="S-adenosyl-L-methionine-dependent methyltransferases"/>
    <property type="match status" value="1"/>
</dbReference>
<comment type="catalytic activity">
    <reaction evidence="4">
        <text>a 5'-end (N(7)-methyl 5'-triphosphoguanosine)-ribonucleoside in snoRNA + S-adenosyl-L-methionine = a 5'-end (N(2),N(7)-dimethyl 5'-triphosphoguanosine)-ribonucleoside in snoRNA + S-adenosyl-L-homocysteine + H(+)</text>
        <dbReference type="Rhea" id="RHEA:78475"/>
        <dbReference type="Rhea" id="RHEA-COMP:19086"/>
        <dbReference type="Rhea" id="RHEA-COMP:19088"/>
        <dbReference type="ChEBI" id="CHEBI:15378"/>
        <dbReference type="ChEBI" id="CHEBI:57856"/>
        <dbReference type="ChEBI" id="CHEBI:59789"/>
        <dbReference type="ChEBI" id="CHEBI:156461"/>
        <dbReference type="ChEBI" id="CHEBI:172880"/>
    </reaction>
    <physiologicalReaction direction="left-to-right" evidence="4">
        <dbReference type="Rhea" id="RHEA:78476"/>
    </physiologicalReaction>
</comment>
<dbReference type="GO" id="GO:0005634">
    <property type="term" value="C:nucleus"/>
    <property type="evidence" value="ECO:0007669"/>
    <property type="project" value="TreeGrafter"/>
</dbReference>
<organism evidence="9 10">
    <name type="scientific">Pseudocohnilembus persalinus</name>
    <name type="common">Ciliate</name>
    <dbReference type="NCBI Taxonomy" id="266149"/>
    <lineage>
        <taxon>Eukaryota</taxon>
        <taxon>Sar</taxon>
        <taxon>Alveolata</taxon>
        <taxon>Ciliophora</taxon>
        <taxon>Intramacronucleata</taxon>
        <taxon>Oligohymenophorea</taxon>
        <taxon>Scuticociliatia</taxon>
        <taxon>Philasterida</taxon>
        <taxon>Pseudocohnilembidae</taxon>
        <taxon>Pseudocohnilembus</taxon>
    </lineage>
</organism>
<dbReference type="Pfam" id="PF09445">
    <property type="entry name" value="Methyltransf_15"/>
    <property type="match status" value="1"/>
</dbReference>
<dbReference type="AlphaFoldDB" id="A0A0V0QYQ4"/>
<protein>
    <recommendedName>
        <fullName evidence="1">Trimethylguanosine synthase</fullName>
    </recommendedName>
    <alternativeName>
        <fullName evidence="7">Cap-specific guanine-N(2) methyltransferase</fullName>
    </alternativeName>
</protein>
<dbReference type="InterPro" id="IPR029063">
    <property type="entry name" value="SAM-dependent_MTases_sf"/>
</dbReference>
<name>A0A0V0QYQ4_PSEPJ</name>
<dbReference type="EMBL" id="LDAU01000083">
    <property type="protein sequence ID" value="KRX07403.1"/>
    <property type="molecule type" value="Genomic_DNA"/>
</dbReference>
<dbReference type="InParanoid" id="A0A0V0QYQ4"/>
<dbReference type="PANTHER" id="PTHR14741:SF32">
    <property type="entry name" value="TRIMETHYLGUANOSINE SYNTHASE"/>
    <property type="match status" value="1"/>
</dbReference>
<comment type="catalytic activity">
    <reaction evidence="3">
        <text>a 5'-end (N(2),N(7)-dimethyl 5'-triphosphoguanosine)-ribonucleoside in snoRNA + S-adenosyl-L-methionine = a 5'-end (N(2),N(2),N(7)-trimethyl 5'-triphosphoguanosine)-ribonucleoside in snoRNA + S-adenosyl-L-homocysteine + H(+)</text>
        <dbReference type="Rhea" id="RHEA:78507"/>
        <dbReference type="Rhea" id="RHEA-COMP:19088"/>
        <dbReference type="Rhea" id="RHEA-COMP:19090"/>
        <dbReference type="ChEBI" id="CHEBI:15378"/>
        <dbReference type="ChEBI" id="CHEBI:57856"/>
        <dbReference type="ChEBI" id="CHEBI:59789"/>
        <dbReference type="ChEBI" id="CHEBI:167623"/>
        <dbReference type="ChEBI" id="CHEBI:172880"/>
    </reaction>
    <physiologicalReaction direction="left-to-right" evidence="3">
        <dbReference type="Rhea" id="RHEA:78508"/>
    </physiologicalReaction>
</comment>
<dbReference type="CDD" id="cd02440">
    <property type="entry name" value="AdoMet_MTases"/>
    <property type="match status" value="1"/>
</dbReference>
<evidence type="ECO:0000256" key="3">
    <source>
        <dbReference type="ARBA" id="ARBA00047418"/>
    </source>
</evidence>
<comment type="catalytic activity">
    <reaction evidence="6">
        <text>a 5'-end (N(7)-methyl 5'-triphosphoguanosine)-ribonucleoside in snRNA + S-adenosyl-L-methionine = a 5'-end (N(2),N(7)-dimethyl 5'-triphosphoguanosine)-ribonucleoside in snRNA + S-adenosyl-L-homocysteine + H(+)</text>
        <dbReference type="Rhea" id="RHEA:78471"/>
        <dbReference type="Rhea" id="RHEA-COMP:19085"/>
        <dbReference type="Rhea" id="RHEA-COMP:19087"/>
        <dbReference type="ChEBI" id="CHEBI:15378"/>
        <dbReference type="ChEBI" id="CHEBI:57856"/>
        <dbReference type="ChEBI" id="CHEBI:59789"/>
        <dbReference type="ChEBI" id="CHEBI:156461"/>
        <dbReference type="ChEBI" id="CHEBI:172880"/>
    </reaction>
    <physiologicalReaction direction="left-to-right" evidence="6">
        <dbReference type="Rhea" id="RHEA:78472"/>
    </physiologicalReaction>
</comment>
<reference evidence="9 10" key="1">
    <citation type="journal article" date="2015" name="Sci. Rep.">
        <title>Genome of the facultative scuticociliatosis pathogen Pseudocohnilembus persalinus provides insight into its virulence through horizontal gene transfer.</title>
        <authorList>
            <person name="Xiong J."/>
            <person name="Wang G."/>
            <person name="Cheng J."/>
            <person name="Tian M."/>
            <person name="Pan X."/>
            <person name="Warren A."/>
            <person name="Jiang C."/>
            <person name="Yuan D."/>
            <person name="Miao W."/>
        </authorList>
    </citation>
    <scope>NUCLEOTIDE SEQUENCE [LARGE SCALE GENOMIC DNA]</scope>
    <source>
        <strain evidence="9">36N120E</strain>
    </source>
</reference>
<proteinExistence type="inferred from homology"/>
<evidence type="ECO:0000256" key="4">
    <source>
        <dbReference type="ARBA" id="ARBA00048740"/>
    </source>
</evidence>
<evidence type="ECO:0000313" key="9">
    <source>
        <dbReference type="EMBL" id="KRX07403.1"/>
    </source>
</evidence>
<evidence type="ECO:0000256" key="5">
    <source>
        <dbReference type="ARBA" id="ARBA00048763"/>
    </source>
</evidence>
<dbReference type="Proteomes" id="UP000054937">
    <property type="component" value="Unassembled WGS sequence"/>
</dbReference>
<dbReference type="Gene3D" id="3.40.50.150">
    <property type="entry name" value="Vaccinia Virus protein VP39"/>
    <property type="match status" value="1"/>
</dbReference>
<dbReference type="GO" id="GO:0071164">
    <property type="term" value="F:RNA cap trimethylguanosine synthase activity"/>
    <property type="evidence" value="ECO:0007669"/>
    <property type="project" value="TreeGrafter"/>
</dbReference>
<dbReference type="OrthoDB" id="444258at2759"/>
<dbReference type="PANTHER" id="PTHR14741">
    <property type="entry name" value="S-ADENOSYLMETHIONINE-DEPENDENT METHYLTRANSFERASE RELATED"/>
    <property type="match status" value="1"/>
</dbReference>
<feature type="compositionally biased region" description="Polar residues" evidence="8">
    <location>
        <begin position="493"/>
        <end position="506"/>
    </location>
</feature>
<evidence type="ECO:0000256" key="8">
    <source>
        <dbReference type="SAM" id="MobiDB-lite"/>
    </source>
</evidence>
<dbReference type="InterPro" id="IPR019012">
    <property type="entry name" value="RNA_cap_Gua-N2-MeTrfase"/>
</dbReference>
<evidence type="ECO:0000256" key="1">
    <source>
        <dbReference type="ARBA" id="ARBA00018517"/>
    </source>
</evidence>
<evidence type="ECO:0000256" key="7">
    <source>
        <dbReference type="ARBA" id="ARBA00049790"/>
    </source>
</evidence>